<name>A0A1I8BJF9_MELHA</name>
<feature type="compositionally biased region" description="Low complexity" evidence="1">
    <location>
        <begin position="129"/>
        <end position="138"/>
    </location>
</feature>
<dbReference type="Proteomes" id="UP000095281">
    <property type="component" value="Unplaced"/>
</dbReference>
<feature type="compositionally biased region" description="Polar residues" evidence="1">
    <location>
        <begin position="26"/>
        <end position="39"/>
    </location>
</feature>
<feature type="compositionally biased region" description="Basic residues" evidence="1">
    <location>
        <begin position="1"/>
        <end position="13"/>
    </location>
</feature>
<accession>A0A1I8BJF9</accession>
<sequence>MAKKNKTNKKKIKGAGNKDNLPHVLKQSNNNTSQPNKQQPPKIASDKLPLDKENIDGQSGQICTSEDKDLEVEVNVTTEASTPSPNFHPSPKLPLDKENIDGQIGQICTSEDKGLKVEVSVSTKDSTPSPNVNSSKSVSPKEESKKYYELKEKIDKMSENEKNFNTKIDKLLNQKGKAELKNFKESLNTDAICTIMVTANLDPAMFIEILTKLYDDNWTLQQKRNPKTGAIIHSPTDMLQRARDLLKDGYNNEAAELIWGSFSCSVSLYFKKLGIDILSHAATNVLSEIAIKCVTAPKNATAIEIAKALETVTLLTKASGCANECHHDFYKGAPKDRLFFCIDMVQDFIKPFSKINVKSVKSKLCGYEVLSRVYVSARESNVRCKDSIVQIYKNSHHAQIFSLECKFDYSAY</sequence>
<dbReference type="AlphaFoldDB" id="A0A1I8BJF9"/>
<keyword evidence="2" id="KW-1185">Reference proteome</keyword>
<feature type="region of interest" description="Disordered" evidence="1">
    <location>
        <begin position="121"/>
        <end position="144"/>
    </location>
</feature>
<evidence type="ECO:0000313" key="3">
    <source>
        <dbReference type="WBParaSite" id="MhA1_Contig271.frz3.gene43"/>
    </source>
</evidence>
<protein>
    <submittedName>
        <fullName evidence="3">Uncharacterized protein</fullName>
    </submittedName>
</protein>
<evidence type="ECO:0000313" key="2">
    <source>
        <dbReference type="Proteomes" id="UP000095281"/>
    </source>
</evidence>
<proteinExistence type="predicted"/>
<feature type="compositionally biased region" description="Polar residues" evidence="1">
    <location>
        <begin position="75"/>
        <end position="85"/>
    </location>
</feature>
<feature type="region of interest" description="Disordered" evidence="1">
    <location>
        <begin position="1"/>
        <end position="98"/>
    </location>
</feature>
<feature type="compositionally biased region" description="Basic and acidic residues" evidence="1">
    <location>
        <begin position="44"/>
        <end position="55"/>
    </location>
</feature>
<dbReference type="WBParaSite" id="MhA1_Contig271.frz3.gene43">
    <property type="protein sequence ID" value="MhA1_Contig271.frz3.gene43"/>
    <property type="gene ID" value="MhA1_Contig271.frz3.gene43"/>
</dbReference>
<evidence type="ECO:0000256" key="1">
    <source>
        <dbReference type="SAM" id="MobiDB-lite"/>
    </source>
</evidence>
<organism evidence="2 3">
    <name type="scientific">Meloidogyne hapla</name>
    <name type="common">Root-knot nematode worm</name>
    <dbReference type="NCBI Taxonomy" id="6305"/>
    <lineage>
        <taxon>Eukaryota</taxon>
        <taxon>Metazoa</taxon>
        <taxon>Ecdysozoa</taxon>
        <taxon>Nematoda</taxon>
        <taxon>Chromadorea</taxon>
        <taxon>Rhabditida</taxon>
        <taxon>Tylenchina</taxon>
        <taxon>Tylenchomorpha</taxon>
        <taxon>Tylenchoidea</taxon>
        <taxon>Meloidogynidae</taxon>
        <taxon>Meloidogyninae</taxon>
        <taxon>Meloidogyne</taxon>
    </lineage>
</organism>
<reference evidence="3" key="1">
    <citation type="submission" date="2016-11" db="UniProtKB">
        <authorList>
            <consortium name="WormBaseParasite"/>
        </authorList>
    </citation>
    <scope>IDENTIFICATION</scope>
</reference>